<dbReference type="InterPro" id="IPR005484">
    <property type="entry name" value="Ribosomal_uL18_bac/plant/anim"/>
</dbReference>
<dbReference type="FunFam" id="3.30.420.80:FF:000005">
    <property type="entry name" value="39S ribosomal protein L18, mitochondrial"/>
    <property type="match status" value="1"/>
</dbReference>
<dbReference type="PANTHER" id="PTHR12899:SF3">
    <property type="entry name" value="LARGE RIBOSOMAL SUBUNIT PROTEIN UL18M"/>
    <property type="match status" value="1"/>
</dbReference>
<comment type="subcellular location">
    <subcellularLocation>
        <location evidence="1">Mitochondrion</location>
    </subcellularLocation>
</comment>
<keyword evidence="3 9" id="KW-0689">Ribosomal protein</keyword>
<dbReference type="InterPro" id="IPR057268">
    <property type="entry name" value="Ribosomal_L18"/>
</dbReference>
<evidence type="ECO:0000256" key="4">
    <source>
        <dbReference type="ARBA" id="ARBA00023128"/>
    </source>
</evidence>
<organism evidence="8 9">
    <name type="scientific">Cephus cinctus</name>
    <name type="common">Wheat stem sawfly</name>
    <dbReference type="NCBI Taxonomy" id="211228"/>
    <lineage>
        <taxon>Eukaryota</taxon>
        <taxon>Metazoa</taxon>
        <taxon>Ecdysozoa</taxon>
        <taxon>Arthropoda</taxon>
        <taxon>Hexapoda</taxon>
        <taxon>Insecta</taxon>
        <taxon>Pterygota</taxon>
        <taxon>Neoptera</taxon>
        <taxon>Endopterygota</taxon>
        <taxon>Hymenoptera</taxon>
        <taxon>Cephoidea</taxon>
        <taxon>Cephidae</taxon>
        <taxon>Cephus</taxon>
    </lineage>
</organism>
<dbReference type="InterPro" id="IPR036967">
    <property type="entry name" value="Ribosomal_uS11_sf"/>
</dbReference>
<dbReference type="CDD" id="cd00432">
    <property type="entry name" value="Ribosomal_L18_L5e"/>
    <property type="match status" value="1"/>
</dbReference>
<sequence>MYASYVGVKSLRITGYTLSSFLYGRQVHSNAELLNNCTKVENKNPRNMELLRIARKPVGYQLEKPGRNYWHKLQLSKTGRHVTAEVIHFQNGPVVSASTIEWSIKKQLYRLKDASAYQNIGQILARRCLESGIYFMRCDIRSSDGDKIKLFLKEIKRNGITLQEHKCYHNPQPWSSDRPEKPWAVVE</sequence>
<dbReference type="SUPFAM" id="SSF53137">
    <property type="entry name" value="Translational machinery components"/>
    <property type="match status" value="1"/>
</dbReference>
<evidence type="ECO:0000313" key="10">
    <source>
        <dbReference type="RefSeq" id="XP_024946873.1"/>
    </source>
</evidence>
<dbReference type="Gene3D" id="3.30.420.80">
    <property type="entry name" value="Ribosomal protein S11"/>
    <property type="match status" value="1"/>
</dbReference>
<reference evidence="9 10" key="1">
    <citation type="submission" date="2025-04" db="UniProtKB">
        <authorList>
            <consortium name="RefSeq"/>
        </authorList>
    </citation>
    <scope>IDENTIFICATION</scope>
</reference>
<dbReference type="GO" id="GO:0005840">
    <property type="term" value="C:ribosome"/>
    <property type="evidence" value="ECO:0007669"/>
    <property type="project" value="UniProtKB-KW"/>
</dbReference>
<dbReference type="GO" id="GO:1990904">
    <property type="term" value="C:ribonucleoprotein complex"/>
    <property type="evidence" value="ECO:0007669"/>
    <property type="project" value="UniProtKB-KW"/>
</dbReference>
<dbReference type="RefSeq" id="XP_024946873.1">
    <property type="nucleotide sequence ID" value="XM_025091105.1"/>
</dbReference>
<evidence type="ECO:0000313" key="9">
    <source>
        <dbReference type="RefSeq" id="XP_015607792.1"/>
    </source>
</evidence>
<dbReference type="PANTHER" id="PTHR12899">
    <property type="entry name" value="39S RIBOSOMAL PROTEIN L18, MITOCHONDRIAL"/>
    <property type="match status" value="1"/>
</dbReference>
<evidence type="ECO:0000256" key="6">
    <source>
        <dbReference type="ARBA" id="ARBA00069051"/>
    </source>
</evidence>
<dbReference type="GeneID" id="107273787"/>
<evidence type="ECO:0000256" key="2">
    <source>
        <dbReference type="ARBA" id="ARBA00007116"/>
    </source>
</evidence>
<comment type="similarity">
    <text evidence="2">Belongs to the universal ribosomal protein uL18 family.</text>
</comment>
<proteinExistence type="inferred from homology"/>
<dbReference type="GO" id="GO:0006412">
    <property type="term" value="P:translation"/>
    <property type="evidence" value="ECO:0007669"/>
    <property type="project" value="InterPro"/>
</dbReference>
<keyword evidence="5" id="KW-0687">Ribonucleoprotein</keyword>
<accession>A0AAJ7FTQ8</accession>
<gene>
    <name evidence="9 10" type="primary">LOC107273787</name>
</gene>
<keyword evidence="8" id="KW-1185">Reference proteome</keyword>
<evidence type="ECO:0000256" key="1">
    <source>
        <dbReference type="ARBA" id="ARBA00004173"/>
    </source>
</evidence>
<keyword evidence="4" id="KW-0496">Mitochondrion</keyword>
<evidence type="ECO:0000256" key="5">
    <source>
        <dbReference type="ARBA" id="ARBA00023274"/>
    </source>
</evidence>
<dbReference type="CTD" id="29074"/>
<evidence type="ECO:0000313" key="8">
    <source>
        <dbReference type="Proteomes" id="UP000694920"/>
    </source>
</evidence>
<dbReference type="GO" id="GO:0005743">
    <property type="term" value="C:mitochondrial inner membrane"/>
    <property type="evidence" value="ECO:0007669"/>
    <property type="project" value="UniProtKB-ARBA"/>
</dbReference>
<dbReference type="GO" id="GO:0008097">
    <property type="term" value="F:5S rRNA binding"/>
    <property type="evidence" value="ECO:0007669"/>
    <property type="project" value="TreeGrafter"/>
</dbReference>
<name>A0AAJ7FTQ8_CEPCN</name>
<evidence type="ECO:0000256" key="3">
    <source>
        <dbReference type="ARBA" id="ARBA00022980"/>
    </source>
</evidence>
<dbReference type="KEGG" id="ccin:107273787"/>
<dbReference type="GO" id="GO:0003735">
    <property type="term" value="F:structural constituent of ribosome"/>
    <property type="evidence" value="ECO:0007669"/>
    <property type="project" value="InterPro"/>
</dbReference>
<protein>
    <recommendedName>
        <fullName evidence="6">Large ribosomal subunit protein uL18m</fullName>
    </recommendedName>
    <alternativeName>
        <fullName evidence="7">39S ribosomal protein L18, mitochondrial</fullName>
    </alternativeName>
</protein>
<dbReference type="RefSeq" id="XP_015607792.1">
    <property type="nucleotide sequence ID" value="XM_015752306.2"/>
</dbReference>
<evidence type="ECO:0000256" key="7">
    <source>
        <dbReference type="ARBA" id="ARBA00082661"/>
    </source>
</evidence>
<dbReference type="AlphaFoldDB" id="A0AAJ7FTQ8"/>
<dbReference type="Proteomes" id="UP000694920">
    <property type="component" value="Unplaced"/>
</dbReference>